<organism evidence="2 3">
    <name type="scientific">Granulicatella balaenopterae</name>
    <dbReference type="NCBI Taxonomy" id="137733"/>
    <lineage>
        <taxon>Bacteria</taxon>
        <taxon>Bacillati</taxon>
        <taxon>Bacillota</taxon>
        <taxon>Bacilli</taxon>
        <taxon>Lactobacillales</taxon>
        <taxon>Carnobacteriaceae</taxon>
        <taxon>Granulicatella</taxon>
    </lineage>
</organism>
<dbReference type="Pfam" id="PF13200">
    <property type="entry name" value="DUF4015"/>
    <property type="match status" value="1"/>
</dbReference>
<protein>
    <recommendedName>
        <fullName evidence="1">DUF4015 domain-containing protein</fullName>
    </recommendedName>
</protein>
<accession>A0A1H9K0E0</accession>
<evidence type="ECO:0000313" key="2">
    <source>
        <dbReference type="EMBL" id="SEQ92582.1"/>
    </source>
</evidence>
<dbReference type="RefSeq" id="WP_089746380.1">
    <property type="nucleotide sequence ID" value="NZ_FOGF01000011.1"/>
</dbReference>
<name>A0A1H9K0E0_9LACT</name>
<dbReference type="Proteomes" id="UP000198556">
    <property type="component" value="Unassembled WGS sequence"/>
</dbReference>
<dbReference type="InterPro" id="IPR017853">
    <property type="entry name" value="GH"/>
</dbReference>
<dbReference type="InterPro" id="IPR025275">
    <property type="entry name" value="DUF4015"/>
</dbReference>
<dbReference type="EMBL" id="FOGF01000011">
    <property type="protein sequence ID" value="SEQ92582.1"/>
    <property type="molecule type" value="Genomic_DNA"/>
</dbReference>
<evidence type="ECO:0000313" key="3">
    <source>
        <dbReference type="Proteomes" id="UP000198556"/>
    </source>
</evidence>
<evidence type="ECO:0000259" key="1">
    <source>
        <dbReference type="Pfam" id="PF13200"/>
    </source>
</evidence>
<dbReference type="SUPFAM" id="SSF51445">
    <property type="entry name" value="(Trans)glycosidases"/>
    <property type="match status" value="1"/>
</dbReference>
<sequence>MKTYHKKLLLLTTLLTGIGFSYYHTTNLDIHAEEYKEQAESQKITLRKSGLLRIPKNLPQEYFYDSGIHIDYPIDGVKGIYTQANAIDEGLSTITNLLTSTNLNAIVLDVRDDYGKITVDLPVENPYIKPNMTLQVSDTQAMMKSFEEHQIYPIARIVSFKDSRLAFQHPELSFIRQNGTVWTNHGGEAFVNPFNKETWKYAVDVAIGAAKIGFKEIQLDYVRFPEGFENFEQYLTYDKGDYADYEDDNAARVAVITDFVQYVHEALKPFGVKLSVDLFGYATTIDEAGGIGQNFSKIAQNVDVISAMIYPSHWGDGSFGVINPDLHPYEIVYGYMQLENERLANVNPSPISRPWLQDFTASYLTPGTYQAYGPEQVREQIDALEDAGVKEYLLWNAQTSYSKDTDY</sequence>
<dbReference type="STRING" id="137733.SAMN05421767_11126"/>
<dbReference type="AlphaFoldDB" id="A0A1H9K0E0"/>
<gene>
    <name evidence="2" type="ORF">SAMN05421767_11126</name>
</gene>
<feature type="domain" description="DUF4015" evidence="1">
    <location>
        <begin position="80"/>
        <end position="401"/>
    </location>
</feature>
<dbReference type="Gene3D" id="3.20.20.80">
    <property type="entry name" value="Glycosidases"/>
    <property type="match status" value="1"/>
</dbReference>
<keyword evidence="3" id="KW-1185">Reference proteome</keyword>
<reference evidence="2 3" key="1">
    <citation type="submission" date="2016-10" db="EMBL/GenBank/DDBJ databases">
        <authorList>
            <person name="de Groot N.N."/>
        </authorList>
    </citation>
    <scope>NUCLEOTIDE SEQUENCE [LARGE SCALE GENOMIC DNA]</scope>
    <source>
        <strain evidence="2 3">DSM 15827</strain>
    </source>
</reference>
<proteinExistence type="predicted"/>
<dbReference type="OrthoDB" id="9774125at2"/>